<feature type="domain" description="GINS subunit" evidence="7">
    <location>
        <begin position="75"/>
        <end position="167"/>
    </location>
</feature>
<dbReference type="CDD" id="cd11712">
    <property type="entry name" value="GINS_A_psf2"/>
    <property type="match status" value="1"/>
</dbReference>
<evidence type="ECO:0000256" key="3">
    <source>
        <dbReference type="ARBA" id="ARBA00022705"/>
    </source>
</evidence>
<dbReference type="CDD" id="cd21694">
    <property type="entry name" value="GINS_B_Psf2"/>
    <property type="match status" value="1"/>
</dbReference>
<feature type="compositionally biased region" description="Polar residues" evidence="6">
    <location>
        <begin position="183"/>
        <end position="205"/>
    </location>
</feature>
<dbReference type="InterPro" id="IPR021151">
    <property type="entry name" value="GINS_A"/>
</dbReference>
<dbReference type="InterPro" id="IPR036224">
    <property type="entry name" value="GINS_bundle-like_dom_sf"/>
</dbReference>
<evidence type="ECO:0000256" key="6">
    <source>
        <dbReference type="SAM" id="MobiDB-lite"/>
    </source>
</evidence>
<dbReference type="PANTHER" id="PTHR12772:SF0">
    <property type="entry name" value="DNA REPLICATION COMPLEX GINS PROTEIN PSF2"/>
    <property type="match status" value="1"/>
</dbReference>
<protein>
    <recommendedName>
        <fullName evidence="5">DNA replication complex GINS protein PSF2</fullName>
    </recommendedName>
</protein>
<comment type="caution">
    <text evidence="9">The sequence shown here is derived from an EMBL/GenBank/DDBJ whole genome shotgun (WGS) entry which is preliminary data.</text>
</comment>
<dbReference type="Gene3D" id="1.20.58.1020">
    <property type="match status" value="1"/>
</dbReference>
<dbReference type="InterPro" id="IPR056784">
    <property type="entry name" value="PSF2_N"/>
</dbReference>
<dbReference type="SUPFAM" id="SSF160059">
    <property type="entry name" value="PriA/YqbF domain"/>
    <property type="match status" value="1"/>
</dbReference>
<gene>
    <name evidence="9" type="primary">PSF2</name>
    <name evidence="9" type="ORF">K7432_006639</name>
</gene>
<dbReference type="PANTHER" id="PTHR12772">
    <property type="entry name" value="DNA REPLICATION COMPLEX GINS PROTEIN PSF2"/>
    <property type="match status" value="1"/>
</dbReference>
<dbReference type="EMBL" id="JASJQH010007176">
    <property type="protein sequence ID" value="KAK9716829.1"/>
    <property type="molecule type" value="Genomic_DNA"/>
</dbReference>
<dbReference type="Proteomes" id="UP001479436">
    <property type="component" value="Unassembled WGS sequence"/>
</dbReference>
<evidence type="ECO:0000256" key="1">
    <source>
        <dbReference type="ARBA" id="ARBA00004123"/>
    </source>
</evidence>
<dbReference type="SUPFAM" id="SSF158573">
    <property type="entry name" value="GINS helical bundle-like"/>
    <property type="match status" value="1"/>
</dbReference>
<keyword evidence="3 5" id="KW-0235">DNA replication</keyword>
<dbReference type="PIRSF" id="PIRSF028998">
    <property type="entry name" value="GINS_Psf2_subgr"/>
    <property type="match status" value="1"/>
</dbReference>
<dbReference type="Pfam" id="PF05916">
    <property type="entry name" value="Sld5"/>
    <property type="match status" value="1"/>
</dbReference>
<dbReference type="Pfam" id="PF25005">
    <property type="entry name" value="PSF2_N"/>
    <property type="match status" value="1"/>
</dbReference>
<feature type="domain" description="DNA replication complex GINS protein PSF2 N-terminal" evidence="8">
    <location>
        <begin position="12"/>
        <end position="71"/>
    </location>
</feature>
<comment type="subcellular location">
    <subcellularLocation>
        <location evidence="1 5">Nucleus</location>
    </subcellularLocation>
</comment>
<evidence type="ECO:0000313" key="9">
    <source>
        <dbReference type="EMBL" id="KAK9716829.1"/>
    </source>
</evidence>
<keyword evidence="10" id="KW-1185">Reference proteome</keyword>
<organism evidence="9 10">
    <name type="scientific">Basidiobolus ranarum</name>
    <dbReference type="NCBI Taxonomy" id="34480"/>
    <lineage>
        <taxon>Eukaryota</taxon>
        <taxon>Fungi</taxon>
        <taxon>Fungi incertae sedis</taxon>
        <taxon>Zoopagomycota</taxon>
        <taxon>Entomophthoromycotina</taxon>
        <taxon>Basidiobolomycetes</taxon>
        <taxon>Basidiobolales</taxon>
        <taxon>Basidiobolaceae</taxon>
        <taxon>Basidiobolus</taxon>
    </lineage>
</organism>
<name>A0ABR2W278_9FUNG</name>
<evidence type="ECO:0000256" key="5">
    <source>
        <dbReference type="PIRNR" id="PIRNR028998"/>
    </source>
</evidence>
<comment type="similarity">
    <text evidence="2 5">Belongs to the GINS2/PSF2 family.</text>
</comment>
<feature type="region of interest" description="Disordered" evidence="6">
    <location>
        <begin position="180"/>
        <end position="205"/>
    </location>
</feature>
<evidence type="ECO:0000259" key="7">
    <source>
        <dbReference type="Pfam" id="PF05916"/>
    </source>
</evidence>
<comment type="subunit">
    <text evidence="5">Component of the GINS complex.</text>
</comment>
<evidence type="ECO:0000256" key="4">
    <source>
        <dbReference type="ARBA" id="ARBA00023242"/>
    </source>
</evidence>
<evidence type="ECO:0000259" key="8">
    <source>
        <dbReference type="Pfam" id="PF25005"/>
    </source>
</evidence>
<dbReference type="Gene3D" id="3.40.5.50">
    <property type="match status" value="1"/>
</dbReference>
<evidence type="ECO:0000256" key="2">
    <source>
        <dbReference type="ARBA" id="ARBA00010565"/>
    </source>
</evidence>
<proteinExistence type="inferred from homology"/>
<accession>A0ABR2W278</accession>
<reference evidence="9 10" key="1">
    <citation type="submission" date="2023-04" db="EMBL/GenBank/DDBJ databases">
        <title>Genome of Basidiobolus ranarum AG-B5.</title>
        <authorList>
            <person name="Stajich J.E."/>
            <person name="Carter-House D."/>
            <person name="Gryganskyi A."/>
        </authorList>
    </citation>
    <scope>NUCLEOTIDE SEQUENCE [LARGE SCALE GENOMIC DNA]</scope>
    <source>
        <strain evidence="9 10">AG-B5</strain>
    </source>
</reference>
<keyword evidence="4 5" id="KW-0539">Nucleus</keyword>
<sequence>MALPRSLSHGLTPAEIEFLAENEFIEILPSFRIDTLDFISGSCGPFRPPGKAKIPLWLALTLKKQQKCTIIPPQWLTVENLTQKLEEEESEGKFSELPYRYMEIAHLILESASEDVPRSENIRKLLKDLREVRQSKARDGLTALNPDYLQMDNLALMEINEIRPFFGRAFDELRKLTPVEDPYTNTSQSQDTYTTTPRSRSNFSQ</sequence>
<evidence type="ECO:0000313" key="10">
    <source>
        <dbReference type="Proteomes" id="UP001479436"/>
    </source>
</evidence>
<dbReference type="InterPro" id="IPR007257">
    <property type="entry name" value="GINS_Psf2"/>
</dbReference>